<keyword evidence="4" id="KW-1185">Reference proteome</keyword>
<comment type="caution">
    <text evidence="3">The sequence shown here is derived from an EMBL/GenBank/DDBJ whole genome shotgun (WGS) entry which is preliminary data.</text>
</comment>
<feature type="compositionally biased region" description="Low complexity" evidence="1">
    <location>
        <begin position="90"/>
        <end position="101"/>
    </location>
</feature>
<protein>
    <recommendedName>
        <fullName evidence="2">Crossover junction endonuclease MUS81-like HHH domain-containing protein</fullName>
    </recommendedName>
</protein>
<evidence type="ECO:0000256" key="1">
    <source>
        <dbReference type="SAM" id="MobiDB-lite"/>
    </source>
</evidence>
<dbReference type="InterPro" id="IPR027421">
    <property type="entry name" value="DNA_pol_lamdba_lyase_dom_sf"/>
</dbReference>
<dbReference type="Gene3D" id="1.10.150.110">
    <property type="entry name" value="DNA polymerase beta, N-terminal domain-like"/>
    <property type="match status" value="1"/>
</dbReference>
<gene>
    <name evidence="3" type="ORF">V5O48_002567</name>
</gene>
<evidence type="ECO:0000313" key="4">
    <source>
        <dbReference type="Proteomes" id="UP001465976"/>
    </source>
</evidence>
<evidence type="ECO:0000259" key="2">
    <source>
        <dbReference type="Pfam" id="PF14716"/>
    </source>
</evidence>
<proteinExistence type="predicted"/>
<organism evidence="3 4">
    <name type="scientific">Marasmius crinis-equi</name>
    <dbReference type="NCBI Taxonomy" id="585013"/>
    <lineage>
        <taxon>Eukaryota</taxon>
        <taxon>Fungi</taxon>
        <taxon>Dikarya</taxon>
        <taxon>Basidiomycota</taxon>
        <taxon>Agaricomycotina</taxon>
        <taxon>Agaricomycetes</taxon>
        <taxon>Agaricomycetidae</taxon>
        <taxon>Agaricales</taxon>
        <taxon>Marasmiineae</taxon>
        <taxon>Marasmiaceae</taxon>
        <taxon>Marasmius</taxon>
    </lineage>
</organism>
<accession>A0ABR3FVB6</accession>
<feature type="region of interest" description="Disordered" evidence="1">
    <location>
        <begin position="66"/>
        <end position="191"/>
    </location>
</feature>
<feature type="compositionally biased region" description="Basic residues" evidence="1">
    <location>
        <begin position="144"/>
        <end position="156"/>
    </location>
</feature>
<evidence type="ECO:0000313" key="3">
    <source>
        <dbReference type="EMBL" id="KAL0579461.1"/>
    </source>
</evidence>
<dbReference type="Pfam" id="PF14716">
    <property type="entry name" value="HHH_8"/>
    <property type="match status" value="1"/>
</dbReference>
<sequence>MEFHAEKDYKKRGGPPRPTGYEGAVQALQYCTTKYEHPAELKALTGIGPTTIQRLTEKLEVYCERKGVAMPEPPAKKGRGSKSKDESTTKTKAATKASNTKTAKRKTPAKKKKVESESEEDEGQAQEKEEAEAESTPPPDPKSKSRRAPKAVGSKRKYADVEDLQESAPIKTRKTSRKTAKPRSYKDDDDD</sequence>
<name>A0ABR3FVB6_9AGAR</name>
<feature type="compositionally biased region" description="Acidic residues" evidence="1">
    <location>
        <begin position="117"/>
        <end position="133"/>
    </location>
</feature>
<dbReference type="SUPFAM" id="SSF47802">
    <property type="entry name" value="DNA polymerase beta, N-terminal domain-like"/>
    <property type="match status" value="1"/>
</dbReference>
<feature type="domain" description="Crossover junction endonuclease MUS81-like HHH" evidence="2">
    <location>
        <begin position="8"/>
        <end position="64"/>
    </location>
</feature>
<dbReference type="InterPro" id="IPR010996">
    <property type="entry name" value="HHH_MUS81"/>
</dbReference>
<feature type="compositionally biased region" description="Basic and acidic residues" evidence="1">
    <location>
        <begin position="1"/>
        <end position="11"/>
    </location>
</feature>
<feature type="compositionally biased region" description="Basic residues" evidence="1">
    <location>
        <begin position="102"/>
        <end position="113"/>
    </location>
</feature>
<dbReference type="EMBL" id="JBAHYK010000059">
    <property type="protein sequence ID" value="KAL0579461.1"/>
    <property type="molecule type" value="Genomic_DNA"/>
</dbReference>
<feature type="region of interest" description="Disordered" evidence="1">
    <location>
        <begin position="1"/>
        <end position="21"/>
    </location>
</feature>
<dbReference type="Proteomes" id="UP001465976">
    <property type="component" value="Unassembled WGS sequence"/>
</dbReference>
<feature type="compositionally biased region" description="Basic residues" evidence="1">
    <location>
        <begin position="171"/>
        <end position="183"/>
    </location>
</feature>
<reference evidence="3 4" key="1">
    <citation type="submission" date="2024-02" db="EMBL/GenBank/DDBJ databases">
        <title>A draft genome for the cacao thread blight pathogen Marasmius crinis-equi.</title>
        <authorList>
            <person name="Cohen S.P."/>
            <person name="Baruah I.K."/>
            <person name="Amoako-Attah I."/>
            <person name="Bukari Y."/>
            <person name="Meinhardt L.W."/>
            <person name="Bailey B.A."/>
        </authorList>
    </citation>
    <scope>NUCLEOTIDE SEQUENCE [LARGE SCALE GENOMIC DNA]</scope>
    <source>
        <strain evidence="3 4">GH-76</strain>
    </source>
</reference>